<sequence>MGLGTVACDAEIQWLYQPVGITPTARYQKGQLHAMVTDHQGTSREMFTDTGMTS</sequence>
<evidence type="ECO:0000313" key="2">
    <source>
        <dbReference type="Proteomes" id="UP001163056"/>
    </source>
</evidence>
<dbReference type="AlphaFoldDB" id="A0AAJ1JCS1"/>
<dbReference type="Proteomes" id="UP001163056">
    <property type="component" value="Unassembled WGS sequence"/>
</dbReference>
<evidence type="ECO:0000313" key="1">
    <source>
        <dbReference type="EMBL" id="MDE8768376.1"/>
    </source>
</evidence>
<accession>A0AAJ1JCS1</accession>
<organism evidence="1 2">
    <name type="scientific">Providencia stuartii</name>
    <dbReference type="NCBI Taxonomy" id="588"/>
    <lineage>
        <taxon>Bacteria</taxon>
        <taxon>Pseudomonadati</taxon>
        <taxon>Pseudomonadota</taxon>
        <taxon>Gammaproteobacteria</taxon>
        <taxon>Enterobacterales</taxon>
        <taxon>Morganellaceae</taxon>
        <taxon>Providencia</taxon>
    </lineage>
</organism>
<proteinExistence type="predicted"/>
<protein>
    <submittedName>
        <fullName evidence="1">Uncharacterized protein</fullName>
    </submittedName>
</protein>
<name>A0AAJ1JCS1_PROST</name>
<comment type="caution">
    <text evidence="1">The sequence shown here is derived from an EMBL/GenBank/DDBJ whole genome shotgun (WGS) entry which is preliminary data.</text>
</comment>
<dbReference type="EMBL" id="JAREJI010000001">
    <property type="protein sequence ID" value="MDE8768376.1"/>
    <property type="molecule type" value="Genomic_DNA"/>
</dbReference>
<dbReference type="RefSeq" id="WP_163767910.1">
    <property type="nucleotide sequence ID" value="NZ_BRQK01000002.1"/>
</dbReference>
<reference evidence="1 2" key="1">
    <citation type="submission" date="2023-03" db="EMBL/GenBank/DDBJ databases">
        <title>WGS of NDM-producing Providencia thailandensis from Ukrainian patients.</title>
        <authorList>
            <person name="Zabicka D."/>
            <person name="Izdebski R."/>
            <person name="Urbanowicz P."/>
            <person name="Biedrzycka M."/>
            <person name="Guzek A."/>
            <person name="Gniadkowski M."/>
        </authorList>
    </citation>
    <scope>NUCLEOTIDE SEQUENCE [LARGE SCALE GENOMIC DNA]</scope>
    <source>
        <strain evidence="1 2">8015-22</strain>
    </source>
</reference>
<gene>
    <name evidence="1" type="ORF">PZS58_02320</name>
</gene>